<sequence>MVGQLAPHRGADALPVDCVCEECLELQREYCHVLNLVEQYQVRPKIDRRLGVAAGQLYEAWLEAQHSQEHEFVARQKEAVEAAPAEGEEGHIDKYQKYSMPFEFPEKPLACFCEDCQTISWQRYALADARLPHSRQIRLDWFREKYKSGLELDTDQLRIQHAPGHIFKSRAEWEEGDPSGKELLNVCRTCHDVHEHWAVSPCGHWQCYECMMRDRSHLMCTECQQDAPFVLITKYLMRSDCDEKDFHKDFRYTPESEEDEHSTKYLRQFGFVPNDSAKSFVIKDYPTRAYANYLRQVGIIVAPESLEVLRECMILRRLQCAHQPDACGYIAYSRDDLEAHMFRAHGDFLCESCQGLVWDECFAAPFEIIVKHQATAHGMGVAMRTVLKAWKQAPMLFYYWSPETIGFAPEAVIEDLFQLALGKLVKGVTGELTEEDIFPPDVEADAWDGWKSENGGENEEGQKTEGEEADNDKTRIEEIVDHGPGEMESGKTEGEGEAEDQRLDTDKATGVSSENNGAGKGDEDDCIDLL</sequence>
<proteinExistence type="predicted"/>
<evidence type="ECO:0000313" key="3">
    <source>
        <dbReference type="Proteomes" id="UP000799537"/>
    </source>
</evidence>
<protein>
    <recommendedName>
        <fullName evidence="4">RING-type domain-containing protein</fullName>
    </recommendedName>
</protein>
<dbReference type="AlphaFoldDB" id="A0A6A6C6T7"/>
<reference evidence="2" key="1">
    <citation type="journal article" date="2020" name="Stud. Mycol.">
        <title>101 Dothideomycetes genomes: a test case for predicting lifestyles and emergence of pathogens.</title>
        <authorList>
            <person name="Haridas S."/>
            <person name="Albert R."/>
            <person name="Binder M."/>
            <person name="Bloem J."/>
            <person name="Labutti K."/>
            <person name="Salamov A."/>
            <person name="Andreopoulos B."/>
            <person name="Baker S."/>
            <person name="Barry K."/>
            <person name="Bills G."/>
            <person name="Bluhm B."/>
            <person name="Cannon C."/>
            <person name="Castanera R."/>
            <person name="Culley D."/>
            <person name="Daum C."/>
            <person name="Ezra D."/>
            <person name="Gonzalez J."/>
            <person name="Henrissat B."/>
            <person name="Kuo A."/>
            <person name="Liang C."/>
            <person name="Lipzen A."/>
            <person name="Lutzoni F."/>
            <person name="Magnuson J."/>
            <person name="Mondo S."/>
            <person name="Nolan M."/>
            <person name="Ohm R."/>
            <person name="Pangilinan J."/>
            <person name="Park H.-J."/>
            <person name="Ramirez L."/>
            <person name="Alfaro M."/>
            <person name="Sun H."/>
            <person name="Tritt A."/>
            <person name="Yoshinaga Y."/>
            <person name="Zwiers L.-H."/>
            <person name="Turgeon B."/>
            <person name="Goodwin S."/>
            <person name="Spatafora J."/>
            <person name="Crous P."/>
            <person name="Grigoriev I."/>
        </authorList>
    </citation>
    <scope>NUCLEOTIDE SEQUENCE</scope>
    <source>
        <strain evidence="2">ATCC 36951</strain>
    </source>
</reference>
<evidence type="ECO:0008006" key="4">
    <source>
        <dbReference type="Google" id="ProtNLM"/>
    </source>
</evidence>
<evidence type="ECO:0000313" key="2">
    <source>
        <dbReference type="EMBL" id="KAF2161978.1"/>
    </source>
</evidence>
<accession>A0A6A6C6T7</accession>
<evidence type="ECO:0000256" key="1">
    <source>
        <dbReference type="SAM" id="MobiDB-lite"/>
    </source>
</evidence>
<dbReference type="Proteomes" id="UP000799537">
    <property type="component" value="Unassembled WGS sequence"/>
</dbReference>
<dbReference type="RefSeq" id="XP_033662867.1">
    <property type="nucleotide sequence ID" value="XM_033808687.1"/>
</dbReference>
<feature type="region of interest" description="Disordered" evidence="1">
    <location>
        <begin position="436"/>
        <end position="530"/>
    </location>
</feature>
<gene>
    <name evidence="2" type="ORF">M409DRAFT_27704</name>
</gene>
<dbReference type="EMBL" id="ML993616">
    <property type="protein sequence ID" value="KAF2161978.1"/>
    <property type="molecule type" value="Genomic_DNA"/>
</dbReference>
<dbReference type="GeneID" id="54561959"/>
<keyword evidence="3" id="KW-1185">Reference proteome</keyword>
<name>A0A6A6C6T7_ZASCE</name>
<feature type="compositionally biased region" description="Acidic residues" evidence="1">
    <location>
        <begin position="436"/>
        <end position="446"/>
    </location>
</feature>
<feature type="compositionally biased region" description="Basic and acidic residues" evidence="1">
    <location>
        <begin position="460"/>
        <end position="507"/>
    </location>
</feature>
<organism evidence="2 3">
    <name type="scientific">Zasmidium cellare ATCC 36951</name>
    <dbReference type="NCBI Taxonomy" id="1080233"/>
    <lineage>
        <taxon>Eukaryota</taxon>
        <taxon>Fungi</taxon>
        <taxon>Dikarya</taxon>
        <taxon>Ascomycota</taxon>
        <taxon>Pezizomycotina</taxon>
        <taxon>Dothideomycetes</taxon>
        <taxon>Dothideomycetidae</taxon>
        <taxon>Mycosphaerellales</taxon>
        <taxon>Mycosphaerellaceae</taxon>
        <taxon>Zasmidium</taxon>
    </lineage>
</organism>